<dbReference type="RefSeq" id="WP_006905382.1">
    <property type="nucleotide sequence ID" value="NZ_GG665866.1"/>
</dbReference>
<comment type="function">
    <text evidence="9">NADP-dependent dehydrogenase with broad substrate specificity acting on 3-hydroxy acids. Catalyzes the NADP-dependent oxidation of L-allo-threonine to L-2-amino-3-keto-butyrate, which is spontaneously decarboxylated into aminoacetone. Also acts on D-threonine, L-serine, D-serine, D-3-hydroxyisobutyrate, L-3-hydroxyisobutyrate, D-glycerate and L-glycerate. Able to catalyze the reduction of the malonic semialdehyde to 3-hydroxypropionic acid. YdfG is apparently supplementing RutE, the presumed malonic semialdehyde reductase involved in pyrimidine degradation since both are able to detoxify malonic semialdehyde.</text>
</comment>
<reference evidence="11" key="1">
    <citation type="submission" date="2009-04" db="EMBL/GenBank/DDBJ databases">
        <authorList>
            <person name="Weinstock G."/>
            <person name="Sodergren E."/>
            <person name="Clifton S."/>
            <person name="Fulton L."/>
            <person name="Fulton B."/>
            <person name="Courtney L."/>
            <person name="Fronick C."/>
            <person name="Harrison M."/>
            <person name="Strong C."/>
            <person name="Farmer C."/>
            <person name="Delahaunty K."/>
            <person name="Markovic C."/>
            <person name="Hall O."/>
            <person name="Minx P."/>
            <person name="Tomlinson C."/>
            <person name="Mitreva M."/>
            <person name="Nelson J."/>
            <person name="Hou S."/>
            <person name="Wollam A."/>
            <person name="Pepin K.H."/>
            <person name="Johnson M."/>
            <person name="Bhonagiri V."/>
            <person name="Nash W.E."/>
            <person name="Warren W."/>
            <person name="Chinwalla A."/>
            <person name="Mardis E.R."/>
            <person name="Wilson R.K."/>
        </authorList>
    </citation>
    <scope>NUCLEOTIDE SEQUENCE [LARGE SCALE GENOMIC DNA]</scope>
    <source>
        <strain evidence="11">DSM 14600</strain>
    </source>
</reference>
<dbReference type="EC" id="1.1.1.298" evidence="4"/>
<dbReference type="PANTHER" id="PTHR43086">
    <property type="entry name" value="VERY-LONG-CHAIN 3-OXOOACYL-COA REDUCTASE"/>
    <property type="match status" value="1"/>
</dbReference>
<comment type="caution">
    <text evidence="11">The sequence shown here is derived from an EMBL/GenBank/DDBJ whole genome shotgun (WGS) entry which is preliminary data.</text>
</comment>
<protein>
    <recommendedName>
        <fullName evidence="6">NADP-dependent 3-hydroxy acid dehydrogenase YdfG</fullName>
        <ecNumber evidence="4">1.1.1.298</ecNumber>
        <ecNumber evidence="5">1.1.1.381</ecNumber>
    </recommendedName>
    <alternativeName>
        <fullName evidence="8">L-allo-threonine dehydrogenase</fullName>
    </alternativeName>
    <alternativeName>
        <fullName evidence="7">Malonic semialdehyde reductase</fullName>
    </alternativeName>
</protein>
<gene>
    <name evidence="11" type="ORF">GCWU000342_00344</name>
</gene>
<evidence type="ECO:0000256" key="5">
    <source>
        <dbReference type="ARBA" id="ARBA00044059"/>
    </source>
</evidence>
<dbReference type="AlphaFoldDB" id="C4G8P7"/>
<accession>C4G8P7</accession>
<evidence type="ECO:0000256" key="3">
    <source>
        <dbReference type="ARBA" id="ARBA00043812"/>
    </source>
</evidence>
<dbReference type="EMBL" id="ACIP02000001">
    <property type="protein sequence ID" value="EEP28994.1"/>
    <property type="molecule type" value="Genomic_DNA"/>
</dbReference>
<dbReference type="Proteomes" id="UP000003494">
    <property type="component" value="Unassembled WGS sequence"/>
</dbReference>
<proteinExistence type="inferred from homology"/>
<evidence type="ECO:0000256" key="1">
    <source>
        <dbReference type="ARBA" id="ARBA00006484"/>
    </source>
</evidence>
<dbReference type="PANTHER" id="PTHR43086:SF3">
    <property type="entry name" value="NADP-DEPENDENT 3-HYDROXY ACID DEHYDROGENASE YDFG"/>
    <property type="match status" value="1"/>
</dbReference>
<evidence type="ECO:0000256" key="7">
    <source>
        <dbReference type="ARBA" id="ARBA00044271"/>
    </source>
</evidence>
<evidence type="ECO:0000256" key="10">
    <source>
        <dbReference type="ARBA" id="ARBA00047274"/>
    </source>
</evidence>
<evidence type="ECO:0000313" key="11">
    <source>
        <dbReference type="EMBL" id="EEP28994.1"/>
    </source>
</evidence>
<keyword evidence="2" id="KW-0560">Oxidoreductase</keyword>
<evidence type="ECO:0000256" key="6">
    <source>
        <dbReference type="ARBA" id="ARBA00044065"/>
    </source>
</evidence>
<comment type="similarity">
    <text evidence="1">Belongs to the short-chain dehydrogenases/reductases (SDR) family.</text>
</comment>
<evidence type="ECO:0000313" key="12">
    <source>
        <dbReference type="Proteomes" id="UP000003494"/>
    </source>
</evidence>
<dbReference type="EC" id="1.1.1.381" evidence="5"/>
<dbReference type="InterPro" id="IPR036291">
    <property type="entry name" value="NAD(P)-bd_dom_sf"/>
</dbReference>
<evidence type="ECO:0000256" key="9">
    <source>
        <dbReference type="ARBA" id="ARBA00045650"/>
    </source>
</evidence>
<comment type="catalytic activity">
    <reaction evidence="3">
        <text>L-allo-threonine + NADP(+) = aminoacetone + CO2 + NADPH</text>
        <dbReference type="Rhea" id="RHEA:43524"/>
        <dbReference type="ChEBI" id="CHEBI:16526"/>
        <dbReference type="ChEBI" id="CHEBI:57783"/>
        <dbReference type="ChEBI" id="CHEBI:58320"/>
        <dbReference type="ChEBI" id="CHEBI:58349"/>
        <dbReference type="ChEBI" id="CHEBI:58585"/>
        <dbReference type="EC" id="1.1.1.381"/>
    </reaction>
</comment>
<dbReference type="Gene3D" id="3.40.50.720">
    <property type="entry name" value="NAD(P)-binding Rossmann-like Domain"/>
    <property type="match status" value="1"/>
</dbReference>
<evidence type="ECO:0000256" key="8">
    <source>
        <dbReference type="ARBA" id="ARBA00044349"/>
    </source>
</evidence>
<dbReference type="HOGENOM" id="CLU_010194_2_1_9"/>
<sequence>MRRRTKRIALITGASSGLGAEFARQIDQSEERIDEIWLLARREDRLREVAQSLKKACRLVPMDLTKEENLDALEMMLAADQVRIGLLINCAGFGKIGSYASVDRHQAARMIDLNCKAAVAVSQLALDFMEEGDRILEIVSASAFLPLPGLNVYAASKAFLYAYARALRKELEPRHIAVTAVCPYWIKDTEFIDGAKSTESPDSDLVIRSFPMSSRARRVVRDALWASRKGLALSCSGLPATMMHLLLPLLPTEAVLNLWMKTVK</sequence>
<dbReference type="InterPro" id="IPR002347">
    <property type="entry name" value="SDR_fam"/>
</dbReference>
<organism evidence="11 12">
    <name type="scientific">Shuttleworthella satelles DSM 14600</name>
    <dbReference type="NCBI Taxonomy" id="626523"/>
    <lineage>
        <taxon>Bacteria</taxon>
        <taxon>Bacillati</taxon>
        <taxon>Bacillota</taxon>
        <taxon>Clostridia</taxon>
        <taxon>Lachnospirales</taxon>
        <taxon>Lachnospiraceae</taxon>
        <taxon>Shuttleworthella</taxon>
    </lineage>
</organism>
<dbReference type="CDD" id="cd05233">
    <property type="entry name" value="SDR_c"/>
    <property type="match status" value="1"/>
</dbReference>
<evidence type="ECO:0000256" key="2">
    <source>
        <dbReference type="ARBA" id="ARBA00023002"/>
    </source>
</evidence>
<dbReference type="STRING" id="626523.GCWU000342_00344"/>
<keyword evidence="12" id="KW-1185">Reference proteome</keyword>
<dbReference type="PRINTS" id="PR00081">
    <property type="entry name" value="GDHRDH"/>
</dbReference>
<comment type="catalytic activity">
    <reaction evidence="10">
        <text>3-hydroxypropanoate + NADP(+) = 3-oxopropanoate + NADPH + H(+)</text>
        <dbReference type="Rhea" id="RHEA:26438"/>
        <dbReference type="ChEBI" id="CHEBI:15378"/>
        <dbReference type="ChEBI" id="CHEBI:16510"/>
        <dbReference type="ChEBI" id="CHEBI:33190"/>
        <dbReference type="ChEBI" id="CHEBI:57783"/>
        <dbReference type="ChEBI" id="CHEBI:58349"/>
        <dbReference type="EC" id="1.1.1.298"/>
    </reaction>
</comment>
<dbReference type="eggNOG" id="COG0300">
    <property type="taxonomic scope" value="Bacteria"/>
</dbReference>
<name>C4G8P7_9FIRM</name>
<evidence type="ECO:0000256" key="4">
    <source>
        <dbReference type="ARBA" id="ARBA00044050"/>
    </source>
</evidence>
<dbReference type="SUPFAM" id="SSF51735">
    <property type="entry name" value="NAD(P)-binding Rossmann-fold domains"/>
    <property type="match status" value="1"/>
</dbReference>
<dbReference type="GO" id="GO:0035527">
    <property type="term" value="F:3-hydroxypropionate dehydrogenase (NADP+) activity"/>
    <property type="evidence" value="ECO:0007669"/>
    <property type="project" value="UniProtKB-EC"/>
</dbReference>
<dbReference type="PROSITE" id="PS00061">
    <property type="entry name" value="ADH_SHORT"/>
    <property type="match status" value="1"/>
</dbReference>
<dbReference type="Pfam" id="PF00106">
    <property type="entry name" value="adh_short"/>
    <property type="match status" value="1"/>
</dbReference>
<dbReference type="InterPro" id="IPR020904">
    <property type="entry name" value="Sc_DH/Rdtase_CS"/>
</dbReference>